<dbReference type="RefSeq" id="XP_002502085.1">
    <property type="nucleotide sequence ID" value="XM_002502039.1"/>
</dbReference>
<reference evidence="6 7" key="1">
    <citation type="journal article" date="2009" name="Science">
        <title>Green evolution and dynamic adaptations revealed by genomes of the marine picoeukaryotes Micromonas.</title>
        <authorList>
            <person name="Worden A.Z."/>
            <person name="Lee J.H."/>
            <person name="Mock T."/>
            <person name="Rouze P."/>
            <person name="Simmons M.P."/>
            <person name="Aerts A.L."/>
            <person name="Allen A.E."/>
            <person name="Cuvelier M.L."/>
            <person name="Derelle E."/>
            <person name="Everett M.V."/>
            <person name="Foulon E."/>
            <person name="Grimwood J."/>
            <person name="Gundlach H."/>
            <person name="Henrissat B."/>
            <person name="Napoli C."/>
            <person name="McDonald S.M."/>
            <person name="Parker M.S."/>
            <person name="Rombauts S."/>
            <person name="Salamov A."/>
            <person name="Von Dassow P."/>
            <person name="Badger J.H."/>
            <person name="Coutinho P.M."/>
            <person name="Demir E."/>
            <person name="Dubchak I."/>
            <person name="Gentemann C."/>
            <person name="Eikrem W."/>
            <person name="Gready J.E."/>
            <person name="John U."/>
            <person name="Lanier W."/>
            <person name="Lindquist E.A."/>
            <person name="Lucas S."/>
            <person name="Mayer K.F."/>
            <person name="Moreau H."/>
            <person name="Not F."/>
            <person name="Otillar R."/>
            <person name="Panaud O."/>
            <person name="Pangilinan J."/>
            <person name="Paulsen I."/>
            <person name="Piegu B."/>
            <person name="Poliakov A."/>
            <person name="Robbens S."/>
            <person name="Schmutz J."/>
            <person name="Toulza E."/>
            <person name="Wyss T."/>
            <person name="Zelensky A."/>
            <person name="Zhou K."/>
            <person name="Armbrust E.V."/>
            <person name="Bhattacharya D."/>
            <person name="Goodenough U.W."/>
            <person name="Van de Peer Y."/>
            <person name="Grigoriev I.V."/>
        </authorList>
    </citation>
    <scope>NUCLEOTIDE SEQUENCE [LARGE SCALE GENOMIC DNA]</scope>
    <source>
        <strain evidence="7">RCC299 / NOUM17</strain>
    </source>
</reference>
<dbReference type="PROSITE" id="PS51747">
    <property type="entry name" value="CYT_DCMP_DEAMINASES_2"/>
    <property type="match status" value="1"/>
</dbReference>
<dbReference type="PANTHER" id="PTHR11079">
    <property type="entry name" value="CYTOSINE DEAMINASE FAMILY MEMBER"/>
    <property type="match status" value="1"/>
</dbReference>
<evidence type="ECO:0000256" key="2">
    <source>
        <dbReference type="ARBA" id="ARBA00022801"/>
    </source>
</evidence>
<dbReference type="PROSITE" id="PS00903">
    <property type="entry name" value="CYT_DCMP_DEAMINASES_1"/>
    <property type="match status" value="1"/>
</dbReference>
<evidence type="ECO:0000256" key="3">
    <source>
        <dbReference type="ARBA" id="ARBA00022833"/>
    </source>
</evidence>
<dbReference type="GO" id="GO:0008270">
    <property type="term" value="F:zinc ion binding"/>
    <property type="evidence" value="ECO:0007669"/>
    <property type="project" value="InterPro"/>
</dbReference>
<organism evidence="6 7">
    <name type="scientific">Micromonas commoda (strain RCC299 / NOUM17 / CCMP2709)</name>
    <name type="common">Picoplanktonic green alga</name>
    <dbReference type="NCBI Taxonomy" id="296587"/>
    <lineage>
        <taxon>Eukaryota</taxon>
        <taxon>Viridiplantae</taxon>
        <taxon>Chlorophyta</taxon>
        <taxon>Mamiellophyceae</taxon>
        <taxon>Mamiellales</taxon>
        <taxon>Mamiellaceae</taxon>
        <taxon>Micromonas</taxon>
    </lineage>
</organism>
<dbReference type="Proteomes" id="UP000002009">
    <property type="component" value="Chromosome 5"/>
</dbReference>
<dbReference type="OMA" id="VGCVIVM"/>
<proteinExistence type="predicted"/>
<evidence type="ECO:0000256" key="1">
    <source>
        <dbReference type="ARBA" id="ARBA00022723"/>
    </source>
</evidence>
<dbReference type="OrthoDB" id="659at2759"/>
<protein>
    <recommendedName>
        <fullName evidence="5">CMP/dCMP-type deaminase domain-containing protein</fullName>
    </recommendedName>
</protein>
<gene>
    <name evidence="6" type="ORF">MICPUN_108241</name>
</gene>
<dbReference type="Gene3D" id="3.40.140.10">
    <property type="entry name" value="Cytidine Deaminase, domain 2"/>
    <property type="match status" value="1"/>
</dbReference>
<name>C1E604_MICCC</name>
<evidence type="ECO:0000256" key="4">
    <source>
        <dbReference type="SAM" id="MobiDB-lite"/>
    </source>
</evidence>
<dbReference type="InterPro" id="IPR016192">
    <property type="entry name" value="APOBEC/CMP_deaminase_Zn-bd"/>
</dbReference>
<keyword evidence="2" id="KW-0378">Hydrolase</keyword>
<dbReference type="InterPro" id="IPR002125">
    <property type="entry name" value="CMP_dCMP_dom"/>
</dbReference>
<feature type="domain" description="CMP/dCMP-type deaminase" evidence="5">
    <location>
        <begin position="1"/>
        <end position="111"/>
    </location>
</feature>
<feature type="compositionally biased region" description="Basic and acidic residues" evidence="4">
    <location>
        <begin position="133"/>
        <end position="144"/>
    </location>
</feature>
<keyword evidence="1" id="KW-0479">Metal-binding</keyword>
<dbReference type="CDD" id="cd01285">
    <property type="entry name" value="nucleoside_deaminase"/>
    <property type="match status" value="1"/>
</dbReference>
<sequence>MRVALEEAEGALARWEVPVGCVVVRDGEVVASGSNRTNEKRNGTRHAEFEAVDELLARHGGDAVAAGFDRCSLYVTVEPCIMCAGALSLLGFERVTYGCGNDKFGGNGSILSIHDDGCAPCVEEPASSSKSHAGSDGKVSNDDARAANTYPSVGGLFAEEAIALLQDFYVRGNPKAPKPHRPLAPESAARAGG</sequence>
<accession>C1E604</accession>
<keyword evidence="3" id="KW-0862">Zinc</keyword>
<keyword evidence="7" id="KW-1185">Reference proteome</keyword>
<evidence type="ECO:0000259" key="5">
    <source>
        <dbReference type="PROSITE" id="PS51747"/>
    </source>
</evidence>
<dbReference type="STRING" id="296587.C1E604"/>
<dbReference type="PANTHER" id="PTHR11079:SF149">
    <property type="entry name" value="TRNA-SPECIFIC ADENOSINE DEAMINASE 2"/>
    <property type="match status" value="1"/>
</dbReference>
<dbReference type="InParanoid" id="C1E604"/>
<dbReference type="Pfam" id="PF00383">
    <property type="entry name" value="dCMP_cyt_deam_1"/>
    <property type="match status" value="1"/>
</dbReference>
<evidence type="ECO:0000313" key="6">
    <source>
        <dbReference type="EMBL" id="ACO63343.1"/>
    </source>
</evidence>
<dbReference type="SUPFAM" id="SSF53927">
    <property type="entry name" value="Cytidine deaminase-like"/>
    <property type="match status" value="1"/>
</dbReference>
<dbReference type="FunCoup" id="C1E604">
    <property type="interactions" value="1297"/>
</dbReference>
<dbReference type="eggNOG" id="KOG1018">
    <property type="taxonomic scope" value="Eukaryota"/>
</dbReference>
<dbReference type="GeneID" id="8243754"/>
<dbReference type="AlphaFoldDB" id="C1E604"/>
<dbReference type="GO" id="GO:0052717">
    <property type="term" value="F:tRNA-specific adenosine-34 deaminase activity"/>
    <property type="evidence" value="ECO:0007669"/>
    <property type="project" value="UniProtKB-EC"/>
</dbReference>
<dbReference type="KEGG" id="mis:MICPUN_108241"/>
<evidence type="ECO:0000313" key="7">
    <source>
        <dbReference type="Proteomes" id="UP000002009"/>
    </source>
</evidence>
<dbReference type="InterPro" id="IPR016193">
    <property type="entry name" value="Cytidine_deaminase-like"/>
</dbReference>
<dbReference type="GO" id="GO:0002100">
    <property type="term" value="P:tRNA wobble adenosine to inosine editing"/>
    <property type="evidence" value="ECO:0007669"/>
    <property type="project" value="InterPro"/>
</dbReference>
<dbReference type="EMBL" id="CP001326">
    <property type="protein sequence ID" value="ACO63343.1"/>
    <property type="molecule type" value="Genomic_DNA"/>
</dbReference>
<feature type="region of interest" description="Disordered" evidence="4">
    <location>
        <begin position="124"/>
        <end position="144"/>
    </location>
</feature>